<evidence type="ECO:0000256" key="4">
    <source>
        <dbReference type="ARBA" id="ARBA00023008"/>
    </source>
</evidence>
<dbReference type="CDD" id="cd13922">
    <property type="entry name" value="Azurin"/>
    <property type="match status" value="1"/>
</dbReference>
<feature type="region of interest" description="Disordered" evidence="5">
    <location>
        <begin position="25"/>
        <end position="60"/>
    </location>
</feature>
<dbReference type="Pfam" id="PF00127">
    <property type="entry name" value="Copper-bind"/>
    <property type="match status" value="1"/>
</dbReference>
<protein>
    <submittedName>
        <fullName evidence="7">Azurin</fullName>
    </submittedName>
</protein>
<dbReference type="InterPro" id="IPR000923">
    <property type="entry name" value="BlueCu_1"/>
</dbReference>
<dbReference type="Proteomes" id="UP001500101">
    <property type="component" value="Unassembled WGS sequence"/>
</dbReference>
<feature type="domain" description="Blue (type 1) copper" evidence="6">
    <location>
        <begin position="59"/>
        <end position="175"/>
    </location>
</feature>
<dbReference type="InterPro" id="IPR014068">
    <property type="entry name" value="Azurin"/>
</dbReference>
<dbReference type="RefSeq" id="WP_344674910.1">
    <property type="nucleotide sequence ID" value="NZ_BAAAZI010000010.1"/>
</dbReference>
<keyword evidence="8" id="KW-1185">Reference proteome</keyword>
<dbReference type="EMBL" id="BAAAZI010000010">
    <property type="protein sequence ID" value="GAA4142444.1"/>
    <property type="molecule type" value="Genomic_DNA"/>
</dbReference>
<keyword evidence="2" id="KW-0479">Metal-binding</keyword>
<name>A0ABP7YXE9_9SPHI</name>
<dbReference type="PROSITE" id="PS51257">
    <property type="entry name" value="PROKAR_LIPOPROTEIN"/>
    <property type="match status" value="1"/>
</dbReference>
<comment type="caution">
    <text evidence="7">The sequence shown here is derived from an EMBL/GenBank/DDBJ whole genome shotgun (WGS) entry which is preliminary data.</text>
</comment>
<dbReference type="InterPro" id="IPR028871">
    <property type="entry name" value="BlueCu_1_BS"/>
</dbReference>
<evidence type="ECO:0000256" key="5">
    <source>
        <dbReference type="SAM" id="MobiDB-lite"/>
    </source>
</evidence>
<evidence type="ECO:0000256" key="1">
    <source>
        <dbReference type="ARBA" id="ARBA00022448"/>
    </source>
</evidence>
<feature type="compositionally biased region" description="Low complexity" evidence="5">
    <location>
        <begin position="38"/>
        <end position="57"/>
    </location>
</feature>
<evidence type="ECO:0000313" key="7">
    <source>
        <dbReference type="EMBL" id="GAA4142444.1"/>
    </source>
</evidence>
<sequence length="177" mass="18839">MKKIFSYSAIALAGLIMVSCGSGDKKSESTVDHSNHNTEAPAMESATTEAAPASATSNTVTVESNDQMKYNVSELKVKAGEPVSLTLKHVGTMKKEVMGHNLVILKTGTDVAAFTELALKAKDSEYIPTSQDIIAHTKLIGGGEEDKIEFTLEPGTYDFICTFPGHSGIMKGKIIAE</sequence>
<evidence type="ECO:0000256" key="3">
    <source>
        <dbReference type="ARBA" id="ARBA00022982"/>
    </source>
</evidence>
<keyword evidence="4" id="KW-0186">Copper</keyword>
<keyword evidence="1" id="KW-0813">Transport</keyword>
<feature type="compositionally biased region" description="Basic and acidic residues" evidence="5">
    <location>
        <begin position="25"/>
        <end position="36"/>
    </location>
</feature>
<evidence type="ECO:0000259" key="6">
    <source>
        <dbReference type="Pfam" id="PF00127"/>
    </source>
</evidence>
<dbReference type="PROSITE" id="PS00196">
    <property type="entry name" value="COPPER_BLUE"/>
    <property type="match status" value="1"/>
</dbReference>
<dbReference type="PANTHER" id="PTHR38439:SF2">
    <property type="entry name" value="OUTER MEMBRANE PROTEIN H.8"/>
    <property type="match status" value="1"/>
</dbReference>
<evidence type="ECO:0000313" key="8">
    <source>
        <dbReference type="Proteomes" id="UP001500101"/>
    </source>
</evidence>
<dbReference type="InterPro" id="IPR050845">
    <property type="entry name" value="Cu-binding_ET"/>
</dbReference>
<reference evidence="8" key="1">
    <citation type="journal article" date="2019" name="Int. J. Syst. Evol. Microbiol.">
        <title>The Global Catalogue of Microorganisms (GCM) 10K type strain sequencing project: providing services to taxonomists for standard genome sequencing and annotation.</title>
        <authorList>
            <consortium name="The Broad Institute Genomics Platform"/>
            <consortium name="The Broad Institute Genome Sequencing Center for Infectious Disease"/>
            <person name="Wu L."/>
            <person name="Ma J."/>
        </authorList>
    </citation>
    <scope>NUCLEOTIDE SEQUENCE [LARGE SCALE GENOMIC DNA]</scope>
    <source>
        <strain evidence="8">JCM 16704</strain>
    </source>
</reference>
<dbReference type="SUPFAM" id="SSF49503">
    <property type="entry name" value="Cupredoxins"/>
    <property type="match status" value="1"/>
</dbReference>
<gene>
    <name evidence="7" type="primary">azu_1</name>
    <name evidence="7" type="ORF">GCM10022216_23390</name>
</gene>
<dbReference type="Gene3D" id="2.60.40.420">
    <property type="entry name" value="Cupredoxins - blue copper proteins"/>
    <property type="match status" value="1"/>
</dbReference>
<evidence type="ECO:0000256" key="2">
    <source>
        <dbReference type="ARBA" id="ARBA00022723"/>
    </source>
</evidence>
<dbReference type="PANTHER" id="PTHR38439">
    <property type="entry name" value="AURACYANIN-B"/>
    <property type="match status" value="1"/>
</dbReference>
<organism evidence="7 8">
    <name type="scientific">Sphingobacterium kyonggiense</name>
    <dbReference type="NCBI Taxonomy" id="714075"/>
    <lineage>
        <taxon>Bacteria</taxon>
        <taxon>Pseudomonadati</taxon>
        <taxon>Bacteroidota</taxon>
        <taxon>Sphingobacteriia</taxon>
        <taxon>Sphingobacteriales</taxon>
        <taxon>Sphingobacteriaceae</taxon>
        <taxon>Sphingobacterium</taxon>
    </lineage>
</organism>
<keyword evidence="3" id="KW-0249">Electron transport</keyword>
<accession>A0ABP7YXE9</accession>
<dbReference type="InterPro" id="IPR008972">
    <property type="entry name" value="Cupredoxin"/>
</dbReference>
<dbReference type="NCBIfam" id="TIGR02695">
    <property type="entry name" value="azurin"/>
    <property type="match status" value="1"/>
</dbReference>
<proteinExistence type="predicted"/>